<reference evidence="1 2" key="1">
    <citation type="submission" date="2020-10" db="EMBL/GenBank/DDBJ databases">
        <title>Sequencing the genomes of 1000 actinobacteria strains.</title>
        <authorList>
            <person name="Klenk H.-P."/>
        </authorList>
    </citation>
    <scope>NUCLEOTIDE SEQUENCE [LARGE SCALE GENOMIC DNA]</scope>
    <source>
        <strain evidence="1 2">DSM 43748</strain>
    </source>
</reference>
<gene>
    <name evidence="1" type="ORF">H4W81_000413</name>
</gene>
<protein>
    <submittedName>
        <fullName evidence="1">Uncharacterized protein</fullName>
    </submittedName>
</protein>
<dbReference type="EMBL" id="JADBEF010000001">
    <property type="protein sequence ID" value="MBE1557634.1"/>
    <property type="molecule type" value="Genomic_DNA"/>
</dbReference>
<keyword evidence="2" id="KW-1185">Reference proteome</keyword>
<sequence>MAVEHHEERDDLVVDAVGVHGDRLGQAHGDEDAAAAAQGPGRLPDDVVLVDQLFQEGEQVAVLDDLVPAADDAERAAGVGADGDVLVGEGAQAGRGLVLAHEGVADLALGHLESDAAEVEDGVDVADAAGDDLAESVPGRDGAVEGGFAVGVDVEAVVGDHLDLTQGVAVNGEDLPRVPALCDAEAVLADRRHASGGDFGSDPCGLVGLALNGGVAGGAAVGELLGLLGGERGVDVDGGHVAFCKL</sequence>
<name>A0ABR9K6K6_9ACTN</name>
<organism evidence="1 2">
    <name type="scientific">Nonomuraea africana</name>
    <dbReference type="NCBI Taxonomy" id="46171"/>
    <lineage>
        <taxon>Bacteria</taxon>
        <taxon>Bacillati</taxon>
        <taxon>Actinomycetota</taxon>
        <taxon>Actinomycetes</taxon>
        <taxon>Streptosporangiales</taxon>
        <taxon>Streptosporangiaceae</taxon>
        <taxon>Nonomuraea</taxon>
    </lineage>
</organism>
<evidence type="ECO:0000313" key="1">
    <source>
        <dbReference type="EMBL" id="MBE1557634.1"/>
    </source>
</evidence>
<proteinExistence type="predicted"/>
<comment type="caution">
    <text evidence="1">The sequence shown here is derived from an EMBL/GenBank/DDBJ whole genome shotgun (WGS) entry which is preliminary data.</text>
</comment>
<accession>A0ABR9K6K6</accession>
<dbReference type="Proteomes" id="UP000661607">
    <property type="component" value="Unassembled WGS sequence"/>
</dbReference>
<evidence type="ECO:0000313" key="2">
    <source>
        <dbReference type="Proteomes" id="UP000661607"/>
    </source>
</evidence>